<dbReference type="InterPro" id="IPR029035">
    <property type="entry name" value="DHS-like_NAD/FAD-binding_dom"/>
</dbReference>
<name>A0ABM7WZ32_9BACT</name>
<proteinExistence type="inferred from homology"/>
<feature type="domain" description="Thiamine pyrophosphate enzyme central" evidence="5">
    <location>
        <begin position="193"/>
        <end position="322"/>
    </location>
</feature>
<dbReference type="InterPro" id="IPR011766">
    <property type="entry name" value="TPP_enzyme_TPP-bd"/>
</dbReference>
<feature type="domain" description="Thiamine pyrophosphate enzyme TPP-binding" evidence="6">
    <location>
        <begin position="385"/>
        <end position="533"/>
    </location>
</feature>
<dbReference type="PANTHER" id="PTHR18968">
    <property type="entry name" value="THIAMINE PYROPHOSPHATE ENZYMES"/>
    <property type="match status" value="1"/>
</dbReference>
<keyword evidence="3 4" id="KW-0786">Thiamine pyrophosphate</keyword>
<evidence type="ECO:0000256" key="4">
    <source>
        <dbReference type="RuleBase" id="RU362132"/>
    </source>
</evidence>
<evidence type="ECO:0000313" key="9">
    <source>
        <dbReference type="Proteomes" id="UP001162891"/>
    </source>
</evidence>
<reference evidence="9" key="1">
    <citation type="journal article" date="2022" name="Int. J. Syst. Evol. Microbiol.">
        <title>Anaeromyxobacter oryzae sp. nov., Anaeromyxobacter diazotrophicus sp. nov. and Anaeromyxobacter paludicola sp. nov., isolated from paddy soils.</title>
        <authorList>
            <person name="Itoh H."/>
            <person name="Xu Z."/>
            <person name="Mise K."/>
            <person name="Masuda Y."/>
            <person name="Ushijima N."/>
            <person name="Hayakawa C."/>
            <person name="Shiratori Y."/>
            <person name="Senoo K."/>
        </authorList>
    </citation>
    <scope>NUCLEOTIDE SEQUENCE [LARGE SCALE GENOMIC DNA]</scope>
    <source>
        <strain evidence="9">Red232</strain>
    </source>
</reference>
<evidence type="ECO:0000259" key="7">
    <source>
        <dbReference type="Pfam" id="PF02776"/>
    </source>
</evidence>
<protein>
    <submittedName>
        <fullName evidence="8">Acetolactate synthase I/II/III large subunit</fullName>
    </submittedName>
</protein>
<evidence type="ECO:0000256" key="2">
    <source>
        <dbReference type="ARBA" id="ARBA00007812"/>
    </source>
</evidence>
<dbReference type="CDD" id="cd07035">
    <property type="entry name" value="TPP_PYR_POX_like"/>
    <property type="match status" value="1"/>
</dbReference>
<gene>
    <name evidence="8" type="primary">ilvB_1</name>
    <name evidence="8" type="ORF">AMOR_38010</name>
</gene>
<dbReference type="SUPFAM" id="SSF52467">
    <property type="entry name" value="DHS-like NAD/FAD-binding domain"/>
    <property type="match status" value="1"/>
</dbReference>
<dbReference type="Gene3D" id="3.40.50.1220">
    <property type="entry name" value="TPP-binding domain"/>
    <property type="match status" value="1"/>
</dbReference>
<dbReference type="Pfam" id="PF02775">
    <property type="entry name" value="TPP_enzyme_C"/>
    <property type="match status" value="1"/>
</dbReference>
<comment type="similarity">
    <text evidence="2 4">Belongs to the TPP enzyme family.</text>
</comment>
<organism evidence="8 9">
    <name type="scientific">Anaeromyxobacter oryzae</name>
    <dbReference type="NCBI Taxonomy" id="2918170"/>
    <lineage>
        <taxon>Bacteria</taxon>
        <taxon>Pseudomonadati</taxon>
        <taxon>Myxococcota</taxon>
        <taxon>Myxococcia</taxon>
        <taxon>Myxococcales</taxon>
        <taxon>Cystobacterineae</taxon>
        <taxon>Anaeromyxobacteraceae</taxon>
        <taxon>Anaeromyxobacter</taxon>
    </lineage>
</organism>
<feature type="domain" description="Thiamine pyrophosphate enzyme N-terminal TPP-binding" evidence="7">
    <location>
        <begin position="5"/>
        <end position="118"/>
    </location>
</feature>
<dbReference type="Proteomes" id="UP001162891">
    <property type="component" value="Chromosome"/>
</dbReference>
<dbReference type="Pfam" id="PF00205">
    <property type="entry name" value="TPP_enzyme_M"/>
    <property type="match status" value="1"/>
</dbReference>
<dbReference type="PANTHER" id="PTHR18968:SF166">
    <property type="entry name" value="2-HYDROXYACYL-COA LYASE 2"/>
    <property type="match status" value="1"/>
</dbReference>
<dbReference type="RefSeq" id="WP_248353291.1">
    <property type="nucleotide sequence ID" value="NZ_AP025591.1"/>
</dbReference>
<sequence>METFTGGRLVARMLRKEGVGTVFTLPGLHVAPIYAGCVDEGIRVVDTRHEQAAAHAADAWARLTRGAGVAIVTAGPGVTDAVTGVANAWAASVPLVLLGGAAPAFNLGRGSLQEMPQTQLFAGITKWSERVPSPELVPSFLAKAFRVARAGRPGPVFLELPWDVLSNGADEALAEAQVRYRTDARSPGDPAKLEEALALLAHAERPVLLGGSSIWWDDAVAPLERLASRTGIPVYLNGMGRGCLPPDHPSFFQGSRKEALAQADVVLVVGTPLDFRVGYGTEPTFAPGAKVVQVDVDAAEIGRNRPIDVGIVGDARSVLAALEPAARLSSGALAWRAFLREKEAERAARQRVFEESDQRPIHHFRLAKALDTVASRAGDVTYVGDGGNVVAVAAKVLRVEKPGRWLDPGPLGCLGVGAPFAIAAKLLDPARPVCVVQGDGAFGLNGMDYDTAVRFGLPMVVVVGNDAAWGQILIPQRGLYGEDHAVATRLAPTRYDRVVEALGGKGEHVEDPADLVPALERAFASGTVYCVDVAIDPEAAAAAGAAGYAV</sequence>
<dbReference type="InterPro" id="IPR045229">
    <property type="entry name" value="TPP_enz"/>
</dbReference>
<dbReference type="InterPro" id="IPR029061">
    <property type="entry name" value="THDP-binding"/>
</dbReference>
<evidence type="ECO:0000259" key="5">
    <source>
        <dbReference type="Pfam" id="PF00205"/>
    </source>
</evidence>
<dbReference type="Gene3D" id="3.40.50.970">
    <property type="match status" value="2"/>
</dbReference>
<dbReference type="CDD" id="cd02004">
    <property type="entry name" value="TPP_BZL_OCoD_HPCL"/>
    <property type="match status" value="1"/>
</dbReference>
<dbReference type="InterPro" id="IPR012000">
    <property type="entry name" value="Thiamin_PyroP_enz_cen_dom"/>
</dbReference>
<accession>A0ABM7WZ32</accession>
<evidence type="ECO:0000313" key="8">
    <source>
        <dbReference type="EMBL" id="BDG04805.1"/>
    </source>
</evidence>
<dbReference type="EMBL" id="AP025591">
    <property type="protein sequence ID" value="BDG04805.1"/>
    <property type="molecule type" value="Genomic_DNA"/>
</dbReference>
<dbReference type="Pfam" id="PF02776">
    <property type="entry name" value="TPP_enzyme_N"/>
    <property type="match status" value="1"/>
</dbReference>
<keyword evidence="9" id="KW-1185">Reference proteome</keyword>
<dbReference type="InterPro" id="IPR012001">
    <property type="entry name" value="Thiamin_PyroP_enz_TPP-bd_dom"/>
</dbReference>
<dbReference type="SUPFAM" id="SSF52518">
    <property type="entry name" value="Thiamin diphosphate-binding fold (THDP-binding)"/>
    <property type="match status" value="2"/>
</dbReference>
<comment type="cofactor">
    <cofactor evidence="1">
        <name>thiamine diphosphate</name>
        <dbReference type="ChEBI" id="CHEBI:58937"/>
    </cofactor>
</comment>
<evidence type="ECO:0000259" key="6">
    <source>
        <dbReference type="Pfam" id="PF02775"/>
    </source>
</evidence>
<evidence type="ECO:0000256" key="1">
    <source>
        <dbReference type="ARBA" id="ARBA00001964"/>
    </source>
</evidence>
<evidence type="ECO:0000256" key="3">
    <source>
        <dbReference type="ARBA" id="ARBA00023052"/>
    </source>
</evidence>